<evidence type="ECO:0000313" key="6">
    <source>
        <dbReference type="EMBL" id="SEN51164.1"/>
    </source>
</evidence>
<dbReference type="OrthoDB" id="9787283at2"/>
<keyword evidence="5" id="KW-0449">Lipoprotein</keyword>
<dbReference type="STRING" id="872970.SAMN04488134_101254"/>
<organism evidence="6 7">
    <name type="scientific">Amphibacillus marinus</name>
    <dbReference type="NCBI Taxonomy" id="872970"/>
    <lineage>
        <taxon>Bacteria</taxon>
        <taxon>Bacillati</taxon>
        <taxon>Bacillota</taxon>
        <taxon>Bacilli</taxon>
        <taxon>Bacillales</taxon>
        <taxon>Bacillaceae</taxon>
        <taxon>Amphibacillus</taxon>
    </lineage>
</organism>
<keyword evidence="4" id="KW-0564">Palmitate</keyword>
<accession>A0A1H8H5B4</accession>
<keyword evidence="3" id="KW-0472">Membrane</keyword>
<dbReference type="RefSeq" id="WP_091493864.1">
    <property type="nucleotide sequence ID" value="NZ_FODJ01000001.1"/>
</dbReference>
<keyword evidence="7" id="KW-1185">Reference proteome</keyword>
<evidence type="ECO:0000256" key="2">
    <source>
        <dbReference type="ARBA" id="ARBA00022729"/>
    </source>
</evidence>
<evidence type="ECO:0000256" key="5">
    <source>
        <dbReference type="ARBA" id="ARBA00023288"/>
    </source>
</evidence>
<dbReference type="PANTHER" id="PTHR43649:SF33">
    <property type="entry name" value="POLYGALACTURONAN_RHAMNOGALACTURONAN-BINDING PROTEIN YTCQ"/>
    <property type="match status" value="1"/>
</dbReference>
<gene>
    <name evidence="6" type="ORF">SAMN04488134_101254</name>
</gene>
<name>A0A1H8H5B4_9BACI</name>
<dbReference type="SUPFAM" id="SSF53850">
    <property type="entry name" value="Periplasmic binding protein-like II"/>
    <property type="match status" value="1"/>
</dbReference>
<dbReference type="PANTHER" id="PTHR43649">
    <property type="entry name" value="ARABINOSE-BINDING PROTEIN-RELATED"/>
    <property type="match status" value="1"/>
</dbReference>
<sequence length="512" mass="56456">MDSLRKRGVYSLAGLFLLFVLVACGGNDGTATNDSSGEGGESGETTLINEITIMAPTFETTAPPADNEWEQAVEAFTGRQLTINWVPNVSYEDRMNVTLASTDIPHVMVIQGKTPGFLNSAEAGAFWELSDYLDDYEYLSQYNEDILRNASVNGNVYGLYRGRDIMRSTAIVRKDWLDNLGLDVPETIDDLYEVLQAFTHDDPDGNGADDTVGLIIPTWYGSLDTLSIWFGAPNVWGYENGEVVPAFTTDAYKASLEFVKKIVDEGLVNPDFTTLSPDDWNNAMFNGQGGVIIDTYSRAMQINNLFVDETGSTDPEEHFVEITGTIRSSDGEEYGQPTDGYSGFLAISKTSVQTEEELHEVLAFLDQLSSADGLNLLNHGIEGVNYELDDEGYLIPLETPEAAALKPYEMGQISTYGEGMHTMRQDGALPQKRYQLMEDNEAHAVYNAAAPLVSEVYTTRGTQLDDIIADARIQYVAGHIDEAGWDSAIDLWYSSGGQELIDELNELYTEMN</sequence>
<protein>
    <submittedName>
        <fullName evidence="6">Putative aldouronate transport system substrate-binding protein</fullName>
    </submittedName>
</protein>
<evidence type="ECO:0000256" key="3">
    <source>
        <dbReference type="ARBA" id="ARBA00023136"/>
    </source>
</evidence>
<evidence type="ECO:0000256" key="4">
    <source>
        <dbReference type="ARBA" id="ARBA00023139"/>
    </source>
</evidence>
<keyword evidence="2" id="KW-0732">Signal</keyword>
<reference evidence="6 7" key="1">
    <citation type="submission" date="2016-10" db="EMBL/GenBank/DDBJ databases">
        <authorList>
            <person name="de Groot N.N."/>
        </authorList>
    </citation>
    <scope>NUCLEOTIDE SEQUENCE [LARGE SCALE GENOMIC DNA]</scope>
    <source>
        <strain evidence="6 7">CGMCC 1.10434</strain>
    </source>
</reference>
<dbReference type="EMBL" id="FODJ01000001">
    <property type="protein sequence ID" value="SEN51164.1"/>
    <property type="molecule type" value="Genomic_DNA"/>
</dbReference>
<dbReference type="AlphaFoldDB" id="A0A1H8H5B4"/>
<keyword evidence="1" id="KW-1003">Cell membrane</keyword>
<dbReference type="Pfam" id="PF01547">
    <property type="entry name" value="SBP_bac_1"/>
    <property type="match status" value="1"/>
</dbReference>
<dbReference type="Proteomes" id="UP000199300">
    <property type="component" value="Unassembled WGS sequence"/>
</dbReference>
<dbReference type="InterPro" id="IPR006059">
    <property type="entry name" value="SBP"/>
</dbReference>
<evidence type="ECO:0000313" key="7">
    <source>
        <dbReference type="Proteomes" id="UP000199300"/>
    </source>
</evidence>
<dbReference type="Gene3D" id="3.40.190.10">
    <property type="entry name" value="Periplasmic binding protein-like II"/>
    <property type="match status" value="2"/>
</dbReference>
<evidence type="ECO:0000256" key="1">
    <source>
        <dbReference type="ARBA" id="ARBA00022475"/>
    </source>
</evidence>
<dbReference type="CDD" id="cd13580">
    <property type="entry name" value="PBP2_AlgQ_like_1"/>
    <property type="match status" value="1"/>
</dbReference>
<proteinExistence type="predicted"/>
<dbReference type="PROSITE" id="PS51257">
    <property type="entry name" value="PROKAR_LIPOPROTEIN"/>
    <property type="match status" value="1"/>
</dbReference>
<dbReference type="InterPro" id="IPR050490">
    <property type="entry name" value="Bact_solute-bd_prot1"/>
</dbReference>